<evidence type="ECO:0000313" key="2">
    <source>
        <dbReference type="Proteomes" id="UP001552299"/>
    </source>
</evidence>
<dbReference type="EMBL" id="JANQDX010000018">
    <property type="protein sequence ID" value="KAL0905533.1"/>
    <property type="molecule type" value="Genomic_DNA"/>
</dbReference>
<keyword evidence="2" id="KW-1185">Reference proteome</keyword>
<dbReference type="Proteomes" id="UP001552299">
    <property type="component" value="Unassembled WGS sequence"/>
</dbReference>
<gene>
    <name evidence="1" type="ORF">M5K25_023960</name>
</gene>
<sequence length="172" mass="19954">MQQKSFPNIFIDWIKACIENVHYSICINDTLEGLKTRSFSIFLSNCIVLDDLSNQFERAILMNSHSTITIRNHHFSQLLSADDFLPPINCQDNWHFPAASCDIISAMLISYEFVDNILWLGSNKPHFRLFVNSYYSDLPLEPWSKFIWHKKYSLRYSLDIVGGLKTVDALIS</sequence>
<evidence type="ECO:0000313" key="1">
    <source>
        <dbReference type="EMBL" id="KAL0905533.1"/>
    </source>
</evidence>
<organism evidence="1 2">
    <name type="scientific">Dendrobium thyrsiflorum</name>
    <name type="common">Pinecone-like raceme dendrobium</name>
    <name type="synonym">Orchid</name>
    <dbReference type="NCBI Taxonomy" id="117978"/>
    <lineage>
        <taxon>Eukaryota</taxon>
        <taxon>Viridiplantae</taxon>
        <taxon>Streptophyta</taxon>
        <taxon>Embryophyta</taxon>
        <taxon>Tracheophyta</taxon>
        <taxon>Spermatophyta</taxon>
        <taxon>Magnoliopsida</taxon>
        <taxon>Liliopsida</taxon>
        <taxon>Asparagales</taxon>
        <taxon>Orchidaceae</taxon>
        <taxon>Epidendroideae</taxon>
        <taxon>Malaxideae</taxon>
        <taxon>Dendrobiinae</taxon>
        <taxon>Dendrobium</taxon>
    </lineage>
</organism>
<proteinExistence type="predicted"/>
<dbReference type="AlphaFoldDB" id="A0ABD0U142"/>
<protein>
    <submittedName>
        <fullName evidence="1">Uncharacterized protein</fullName>
    </submittedName>
</protein>
<name>A0ABD0U142_DENTH</name>
<accession>A0ABD0U142</accession>
<comment type="caution">
    <text evidence="1">The sequence shown here is derived from an EMBL/GenBank/DDBJ whole genome shotgun (WGS) entry which is preliminary data.</text>
</comment>
<reference evidence="1 2" key="1">
    <citation type="journal article" date="2024" name="Plant Biotechnol. J.">
        <title>Dendrobium thyrsiflorum genome and its molecular insights into genes involved in important horticultural traits.</title>
        <authorList>
            <person name="Chen B."/>
            <person name="Wang J.Y."/>
            <person name="Zheng P.J."/>
            <person name="Li K.L."/>
            <person name="Liang Y.M."/>
            <person name="Chen X.F."/>
            <person name="Zhang C."/>
            <person name="Zhao X."/>
            <person name="He X."/>
            <person name="Zhang G.Q."/>
            <person name="Liu Z.J."/>
            <person name="Xu Q."/>
        </authorList>
    </citation>
    <scope>NUCLEOTIDE SEQUENCE [LARGE SCALE GENOMIC DNA]</scope>
    <source>
        <strain evidence="1">GZMU011</strain>
    </source>
</reference>